<dbReference type="Proteomes" id="UP000319257">
    <property type="component" value="Unassembled WGS sequence"/>
</dbReference>
<comment type="subcellular location">
    <subcellularLocation>
        <location evidence="1">Membrane</location>
        <topology evidence="1">Multi-pass membrane protein</topology>
    </subcellularLocation>
</comment>
<feature type="region of interest" description="Disordered" evidence="6">
    <location>
        <begin position="321"/>
        <end position="348"/>
    </location>
</feature>
<keyword evidence="3 7" id="KW-1133">Transmembrane helix</keyword>
<comment type="similarity">
    <text evidence="5">Belongs to the SAT4 family.</text>
</comment>
<feature type="transmembrane region" description="Helical" evidence="7">
    <location>
        <begin position="228"/>
        <end position="246"/>
    </location>
</feature>
<accession>A0A507BKG0</accession>
<evidence type="ECO:0000313" key="10">
    <source>
        <dbReference type="Proteomes" id="UP000319257"/>
    </source>
</evidence>
<dbReference type="InterPro" id="IPR049326">
    <property type="entry name" value="Rhodopsin_dom_fungi"/>
</dbReference>
<evidence type="ECO:0000256" key="2">
    <source>
        <dbReference type="ARBA" id="ARBA00022692"/>
    </source>
</evidence>
<keyword evidence="10" id="KW-1185">Reference proteome</keyword>
<gene>
    <name evidence="9" type="ORF">E0L32_012002</name>
</gene>
<dbReference type="InterPro" id="IPR052337">
    <property type="entry name" value="SAT4-like"/>
</dbReference>
<feature type="transmembrane region" description="Helical" evidence="7">
    <location>
        <begin position="147"/>
        <end position="168"/>
    </location>
</feature>
<feature type="domain" description="Rhodopsin" evidence="8">
    <location>
        <begin position="56"/>
        <end position="290"/>
    </location>
</feature>
<feature type="compositionally biased region" description="Basic and acidic residues" evidence="6">
    <location>
        <begin position="338"/>
        <end position="348"/>
    </location>
</feature>
<dbReference type="Pfam" id="PF20684">
    <property type="entry name" value="Fung_rhodopsin"/>
    <property type="match status" value="1"/>
</dbReference>
<evidence type="ECO:0000256" key="1">
    <source>
        <dbReference type="ARBA" id="ARBA00004141"/>
    </source>
</evidence>
<evidence type="ECO:0000256" key="4">
    <source>
        <dbReference type="ARBA" id="ARBA00023136"/>
    </source>
</evidence>
<comment type="caution">
    <text evidence="9">The sequence shown here is derived from an EMBL/GenBank/DDBJ whole genome shotgun (WGS) entry which is preliminary data.</text>
</comment>
<reference evidence="9 10" key="1">
    <citation type="submission" date="2019-06" db="EMBL/GenBank/DDBJ databases">
        <title>Draft genome sequence of the filamentous fungus Phialemoniopsis curvata isolated from diesel fuel.</title>
        <authorList>
            <person name="Varaljay V.A."/>
            <person name="Lyon W.J."/>
            <person name="Crouch A.L."/>
            <person name="Drake C.E."/>
            <person name="Hollomon J.M."/>
            <person name="Nadeau L.J."/>
            <person name="Nunn H.S."/>
            <person name="Stevenson B.S."/>
            <person name="Bojanowski C.L."/>
            <person name="Crookes-Goodson W.J."/>
        </authorList>
    </citation>
    <scope>NUCLEOTIDE SEQUENCE [LARGE SCALE GENOMIC DNA]</scope>
    <source>
        <strain evidence="9 10">D216</strain>
    </source>
</reference>
<dbReference type="EMBL" id="SKBQ01000129">
    <property type="protein sequence ID" value="TPX17939.1"/>
    <property type="molecule type" value="Genomic_DNA"/>
</dbReference>
<dbReference type="PANTHER" id="PTHR33048:SF42">
    <property type="entry name" value="INTEGRAL MEMBRANE PROTEIN"/>
    <property type="match status" value="1"/>
</dbReference>
<proteinExistence type="inferred from homology"/>
<dbReference type="STRING" id="1093900.A0A507BKG0"/>
<evidence type="ECO:0000256" key="5">
    <source>
        <dbReference type="ARBA" id="ARBA00038359"/>
    </source>
</evidence>
<evidence type="ECO:0000256" key="6">
    <source>
        <dbReference type="SAM" id="MobiDB-lite"/>
    </source>
</evidence>
<dbReference type="PANTHER" id="PTHR33048">
    <property type="entry name" value="PTH11-LIKE INTEGRAL MEMBRANE PROTEIN (AFU_ORTHOLOGUE AFUA_5G11245)"/>
    <property type="match status" value="1"/>
</dbReference>
<dbReference type="InParanoid" id="A0A507BKG0"/>
<name>A0A507BKG0_9PEZI</name>
<evidence type="ECO:0000313" key="9">
    <source>
        <dbReference type="EMBL" id="TPX17939.1"/>
    </source>
</evidence>
<dbReference type="RefSeq" id="XP_030999650.1">
    <property type="nucleotide sequence ID" value="XM_031134795.1"/>
</dbReference>
<evidence type="ECO:0000256" key="7">
    <source>
        <dbReference type="SAM" id="Phobius"/>
    </source>
</evidence>
<organism evidence="9 10">
    <name type="scientific">Thyridium curvatum</name>
    <dbReference type="NCBI Taxonomy" id="1093900"/>
    <lineage>
        <taxon>Eukaryota</taxon>
        <taxon>Fungi</taxon>
        <taxon>Dikarya</taxon>
        <taxon>Ascomycota</taxon>
        <taxon>Pezizomycotina</taxon>
        <taxon>Sordariomycetes</taxon>
        <taxon>Sordariomycetidae</taxon>
        <taxon>Thyridiales</taxon>
        <taxon>Thyridiaceae</taxon>
        <taxon>Thyridium</taxon>
    </lineage>
</organism>
<evidence type="ECO:0000259" key="8">
    <source>
        <dbReference type="Pfam" id="PF20684"/>
    </source>
</evidence>
<feature type="transmembrane region" description="Helical" evidence="7">
    <location>
        <begin position="74"/>
        <end position="98"/>
    </location>
</feature>
<keyword evidence="2 7" id="KW-0812">Transmembrane</keyword>
<dbReference type="GeneID" id="41979449"/>
<sequence length="377" mass="42850">MATTVPKLPPAATQLVPVFPTFTPEELAALPHDNAGPRLNVVMWVLIAVSTSFLAMRVYCKFARHNRLWWDDHILIAAWVCIVIESCCLSSAISLGYGYHIWDSPLDSRIMPLINVAGTFTIIAAIWSKTSFAITLLRLTDGWMKRAVWFIIISMNIAMGLSALFAWIQCTPLRKAWDIFIPGQCWDPKVIIYYDIFSAAYSALMDFALAILPWKLIWRLQMRRKEKIGVALAMSMGIFAGVTSIIKITKIPTLFNPDFYFQVDLWIWGNAETNVTIVAASIPVLRVLVKEVKSSARRYYVSTEDHTTNRSGYRNQHTITISAGRNSRHQRIRSQDAQSDKSILDDKPGIVRTKEVAVEYHKREERRDEDIELGRVG</sequence>
<feature type="transmembrane region" description="Helical" evidence="7">
    <location>
        <begin position="110"/>
        <end position="127"/>
    </location>
</feature>
<feature type="transmembrane region" description="Helical" evidence="7">
    <location>
        <begin position="41"/>
        <end position="62"/>
    </location>
</feature>
<dbReference type="OrthoDB" id="5417887at2759"/>
<protein>
    <recommendedName>
        <fullName evidence="8">Rhodopsin domain-containing protein</fullName>
    </recommendedName>
</protein>
<evidence type="ECO:0000256" key="3">
    <source>
        <dbReference type="ARBA" id="ARBA00022989"/>
    </source>
</evidence>
<feature type="transmembrane region" description="Helical" evidence="7">
    <location>
        <begin position="266"/>
        <end position="289"/>
    </location>
</feature>
<keyword evidence="4 7" id="KW-0472">Membrane</keyword>
<feature type="transmembrane region" description="Helical" evidence="7">
    <location>
        <begin position="196"/>
        <end position="216"/>
    </location>
</feature>
<dbReference type="AlphaFoldDB" id="A0A507BKG0"/>
<dbReference type="GO" id="GO:0016020">
    <property type="term" value="C:membrane"/>
    <property type="evidence" value="ECO:0007669"/>
    <property type="project" value="UniProtKB-SubCell"/>
</dbReference>